<keyword evidence="3" id="KW-1185">Reference proteome</keyword>
<proteinExistence type="predicted"/>
<evidence type="ECO:0000256" key="1">
    <source>
        <dbReference type="SAM" id="Phobius"/>
    </source>
</evidence>
<sequence length="174" mass="19737">MDIQVGTREDYGGYTLINKVPFRFSFTFLIHHGDEIKVLKNGFPSNVAPASSEVRTLRRTQNRQATSVPTAPPHSLLEQMHHSLVNLIAELGGFAILPLLGIFSKTFPQKMSRRRCSEERDCGRDGRWGSCDRVRDDRFPSLENHFSMGQMSRRRCREERDCGVEAKLGEVGEG</sequence>
<dbReference type="AlphaFoldDB" id="W9QRU4"/>
<organism evidence="2 3">
    <name type="scientific">Morus notabilis</name>
    <dbReference type="NCBI Taxonomy" id="981085"/>
    <lineage>
        <taxon>Eukaryota</taxon>
        <taxon>Viridiplantae</taxon>
        <taxon>Streptophyta</taxon>
        <taxon>Embryophyta</taxon>
        <taxon>Tracheophyta</taxon>
        <taxon>Spermatophyta</taxon>
        <taxon>Magnoliopsida</taxon>
        <taxon>eudicotyledons</taxon>
        <taxon>Gunneridae</taxon>
        <taxon>Pentapetalae</taxon>
        <taxon>rosids</taxon>
        <taxon>fabids</taxon>
        <taxon>Rosales</taxon>
        <taxon>Moraceae</taxon>
        <taxon>Moreae</taxon>
        <taxon>Morus</taxon>
    </lineage>
</organism>
<keyword evidence="1" id="KW-1133">Transmembrane helix</keyword>
<dbReference type="EMBL" id="KE344058">
    <property type="protein sequence ID" value="EXB51967.1"/>
    <property type="molecule type" value="Genomic_DNA"/>
</dbReference>
<gene>
    <name evidence="2" type="ORF">L484_019744</name>
</gene>
<accession>W9QRU4</accession>
<feature type="transmembrane region" description="Helical" evidence="1">
    <location>
        <begin position="84"/>
        <end position="104"/>
    </location>
</feature>
<reference evidence="3" key="1">
    <citation type="submission" date="2013-01" db="EMBL/GenBank/DDBJ databases">
        <title>Draft Genome Sequence of a Mulberry Tree, Morus notabilis C.K. Schneid.</title>
        <authorList>
            <person name="He N."/>
            <person name="Zhao S."/>
        </authorList>
    </citation>
    <scope>NUCLEOTIDE SEQUENCE</scope>
</reference>
<keyword evidence="1" id="KW-0472">Membrane</keyword>
<evidence type="ECO:0000313" key="3">
    <source>
        <dbReference type="Proteomes" id="UP000030645"/>
    </source>
</evidence>
<keyword evidence="1" id="KW-0812">Transmembrane</keyword>
<evidence type="ECO:0000313" key="2">
    <source>
        <dbReference type="EMBL" id="EXB51967.1"/>
    </source>
</evidence>
<dbReference type="Proteomes" id="UP000030645">
    <property type="component" value="Unassembled WGS sequence"/>
</dbReference>
<name>W9QRU4_9ROSA</name>
<protein>
    <submittedName>
        <fullName evidence="2">Uncharacterized protein</fullName>
    </submittedName>
</protein>